<evidence type="ECO:0000313" key="1">
    <source>
        <dbReference type="EMBL" id="TGY66832.1"/>
    </source>
</evidence>
<keyword evidence="2" id="KW-1185">Reference proteome</keyword>
<gene>
    <name evidence="1" type="ORF">E5336_01745</name>
</gene>
<proteinExistence type="predicted"/>
<evidence type="ECO:0000313" key="2">
    <source>
        <dbReference type="Proteomes" id="UP000308836"/>
    </source>
</evidence>
<protein>
    <submittedName>
        <fullName evidence="1">MATE family efflux transporter</fullName>
    </submittedName>
</protein>
<sequence length="456" mass="49407">MHAQNPLGYERLGKLLARFAVPSVISMLVSALYNIVDQIFIGQGVGYLGNAATNVAFPLTTISLAISLLIGIGSSSRFSLYLGQKRPEKVREITGNALFLMIACGLAYMGLILLFVHDLLFAFGATSEVYPYAVAYTNITAFGFPFLIFTNAMSALIRSDGSPNYSMVCMVVGAIINIVLDPIFIFVFHQGVAGAAWATILGQIISCFVCFAYIPKFKHVEIKAKDIRFSWQATLEAFSIGVSSSVNQIAILFVQIVMNNSMVHYGALSPYGAEIPLAAAGVVMKVNAILFAFMIGLSQGLQPIVGFNYGAKKYTRVKKTMLLALASALVIGALGWTLFEFAPYPVLSLFGSENALYMEFAVHFMKVFLLLSCVNGVQIISSGFFSAIGKPLKGLFLSMIRQVILFIPLAVLLPLSFGLEGILWSAPVADTISFGVAIVLLAVEFHKLDNLQKEND</sequence>
<accession>A0AC61R9R4</accession>
<organism evidence="1 2">
    <name type="scientific">Dubosiella muris</name>
    <dbReference type="NCBI Taxonomy" id="3038133"/>
    <lineage>
        <taxon>Bacteria</taxon>
        <taxon>Bacillati</taxon>
        <taxon>Bacillota</taxon>
        <taxon>Erysipelotrichia</taxon>
        <taxon>Erysipelotrichales</taxon>
        <taxon>Erysipelotrichaceae</taxon>
        <taxon>Dubosiella</taxon>
    </lineage>
</organism>
<reference evidence="1" key="1">
    <citation type="submission" date="2019-04" db="EMBL/GenBank/DDBJ databases">
        <title>Microbes associate with the intestines of laboratory mice.</title>
        <authorList>
            <person name="Navarre W."/>
            <person name="Wong E."/>
            <person name="Huang K."/>
            <person name="Tropini C."/>
            <person name="Ng K."/>
            <person name="Yu B."/>
        </authorList>
    </citation>
    <scope>NUCLEOTIDE SEQUENCE</scope>
    <source>
        <strain evidence="1">NM09_H32</strain>
    </source>
</reference>
<dbReference type="Proteomes" id="UP000308836">
    <property type="component" value="Unassembled WGS sequence"/>
</dbReference>
<name>A0AC61R9R4_9FIRM</name>
<dbReference type="EMBL" id="SRYG01000003">
    <property type="protein sequence ID" value="TGY66832.1"/>
    <property type="molecule type" value="Genomic_DNA"/>
</dbReference>
<comment type="caution">
    <text evidence="1">The sequence shown here is derived from an EMBL/GenBank/DDBJ whole genome shotgun (WGS) entry which is preliminary data.</text>
</comment>